<feature type="region of interest" description="Disordered" evidence="1">
    <location>
        <begin position="206"/>
        <end position="239"/>
    </location>
</feature>
<feature type="region of interest" description="Disordered" evidence="1">
    <location>
        <begin position="280"/>
        <end position="444"/>
    </location>
</feature>
<dbReference type="Proteomes" id="UP000077266">
    <property type="component" value="Unassembled WGS sequence"/>
</dbReference>
<dbReference type="GO" id="GO:0006808">
    <property type="term" value="P:regulation of nitrogen utilization"/>
    <property type="evidence" value="ECO:0007669"/>
    <property type="project" value="TreeGrafter"/>
</dbReference>
<feature type="compositionally biased region" description="Polar residues" evidence="1">
    <location>
        <begin position="288"/>
        <end position="304"/>
    </location>
</feature>
<dbReference type="InterPro" id="IPR013860">
    <property type="entry name" value="AreA_GATA"/>
</dbReference>
<dbReference type="InterPro" id="IPR021711">
    <property type="entry name" value="DUF3295"/>
</dbReference>
<dbReference type="InParanoid" id="A0A165B4L8"/>
<gene>
    <name evidence="4" type="ORF">EXIGLDRAFT_450315</name>
</gene>
<dbReference type="OrthoDB" id="515401at2759"/>
<feature type="domain" description="DUF3295" evidence="3">
    <location>
        <begin position="696"/>
        <end position="724"/>
    </location>
</feature>
<feature type="compositionally biased region" description="Pro residues" evidence="1">
    <location>
        <begin position="421"/>
        <end position="436"/>
    </location>
</feature>
<feature type="compositionally biased region" description="Polar residues" evidence="1">
    <location>
        <begin position="227"/>
        <end position="239"/>
    </location>
</feature>
<feature type="region of interest" description="Disordered" evidence="1">
    <location>
        <begin position="482"/>
        <end position="513"/>
    </location>
</feature>
<feature type="region of interest" description="Disordered" evidence="1">
    <location>
        <begin position="587"/>
        <end position="633"/>
    </location>
</feature>
<feature type="compositionally biased region" description="Polar residues" evidence="1">
    <location>
        <begin position="339"/>
        <end position="353"/>
    </location>
</feature>
<feature type="compositionally biased region" description="Acidic residues" evidence="1">
    <location>
        <begin position="488"/>
        <end position="511"/>
    </location>
</feature>
<dbReference type="GO" id="GO:0000122">
    <property type="term" value="P:negative regulation of transcription by RNA polymerase II"/>
    <property type="evidence" value="ECO:0007669"/>
    <property type="project" value="TreeGrafter"/>
</dbReference>
<dbReference type="PANTHER" id="PTHR28014">
    <property type="entry name" value="NEGATIVE REGULATOR OF RAS-CAMP PATHWAY"/>
    <property type="match status" value="1"/>
</dbReference>
<feature type="compositionally biased region" description="Basic residues" evidence="1">
    <location>
        <begin position="355"/>
        <end position="369"/>
    </location>
</feature>
<feature type="region of interest" description="Disordered" evidence="1">
    <location>
        <begin position="157"/>
        <end position="177"/>
    </location>
</feature>
<feature type="domain" description="Nitrogen regulatory protein areA GATA-like" evidence="2">
    <location>
        <begin position="23"/>
        <end position="50"/>
    </location>
</feature>
<feature type="region of interest" description="Disordered" evidence="1">
    <location>
        <begin position="727"/>
        <end position="779"/>
    </location>
</feature>
<feature type="compositionally biased region" description="Polar residues" evidence="1">
    <location>
        <begin position="733"/>
        <end position="749"/>
    </location>
</feature>
<feature type="region of interest" description="Disordered" evidence="1">
    <location>
        <begin position="248"/>
        <end position="267"/>
    </location>
</feature>
<keyword evidence="5" id="KW-1185">Reference proteome</keyword>
<sequence>MATAPVLNVAFDRVDKLDDCHALWQVFSRCKDNIDDGPRLENLSWRLWNRKLSSSKAAQRRPAFTLGASDSELSGFTSDSSSSDSCATTSSDHAHAPITARSDVQLRPGERQMANSQPNPVITAIVRPALEPRSHSSPDLHPGKFITQLLPKRLAVRGAHPASPKHDTPLSSPRSPLVTRPRVETVIMPSTPPSATTAACPAVVVVNPTPHPTPPATPRVPDEPPHAQSSIQPSVSSATLRVPGTLLPMTTHTQSGEHEADGRKAAAAAGASRFFLCQEPATPEHSPSDSSTMGSAANTHSTGPVNAPPRDCTLPPPAPPNSVPTASRSLDETSVMAGSATSSNFRPPSSIGSASRHRKGKEPVRHHVGGNRAGTRPTFAHRHSHNKAHPSPRTQTLPAKPAAPAQAVQYQSSPVQEPRTAAPPPPAAVGPTPGPSNKPRTELVTPSPAILPAQNAAVARPASPRVSLFKTLLAPANRKVELATSSEFDSDSADDSSWASEDESVDGEGDGQPDIAREAALEVQRQRDMFAKLPTRSWSNLDRIPRTGLLTSLFRPDIAQSGLARHSMSTQDLSAPRTTSAPSLQLNKSAAVAPLTQQVTAQRTGYRPRGRPEGEAVDSDTDSVDPDDTVQLSRSVAQRKLEELVGKGRRRQQQQQQQQPEAGPSFLPAPVSPVAPAAPAPIPFDHARLPPPLPPQTPRTTRRNMLASEMSESLRRNLLWERQVTKRSHGLPRNTSAGSRLQPLTSAAGATQEDEREARRQRAIARNRSWADDFHTSGW</sequence>
<feature type="region of interest" description="Disordered" evidence="1">
    <location>
        <begin position="645"/>
        <end position="700"/>
    </location>
</feature>
<dbReference type="Pfam" id="PF11702">
    <property type="entry name" value="DUF3295"/>
    <property type="match status" value="1"/>
</dbReference>
<proteinExistence type="predicted"/>
<accession>A0A165B4L8</accession>
<feature type="compositionally biased region" description="Basic and acidic residues" evidence="1">
    <location>
        <begin position="769"/>
        <end position="779"/>
    </location>
</feature>
<reference evidence="4 5" key="1">
    <citation type="journal article" date="2016" name="Mol. Biol. Evol.">
        <title>Comparative Genomics of Early-Diverging Mushroom-Forming Fungi Provides Insights into the Origins of Lignocellulose Decay Capabilities.</title>
        <authorList>
            <person name="Nagy L.G."/>
            <person name="Riley R."/>
            <person name="Tritt A."/>
            <person name="Adam C."/>
            <person name="Daum C."/>
            <person name="Floudas D."/>
            <person name="Sun H."/>
            <person name="Yadav J.S."/>
            <person name="Pangilinan J."/>
            <person name="Larsson K.H."/>
            <person name="Matsuura K."/>
            <person name="Barry K."/>
            <person name="Labutti K."/>
            <person name="Kuo R."/>
            <person name="Ohm R.A."/>
            <person name="Bhattacharya S.S."/>
            <person name="Shirouzu T."/>
            <person name="Yoshinaga Y."/>
            <person name="Martin F.M."/>
            <person name="Grigoriev I.V."/>
            <person name="Hibbett D.S."/>
        </authorList>
    </citation>
    <scope>NUCLEOTIDE SEQUENCE [LARGE SCALE GENOMIC DNA]</scope>
    <source>
        <strain evidence="4 5">HHB12029</strain>
    </source>
</reference>
<evidence type="ECO:0000259" key="2">
    <source>
        <dbReference type="Pfam" id="PF08550"/>
    </source>
</evidence>
<feature type="compositionally biased region" description="Low complexity" evidence="1">
    <location>
        <begin position="653"/>
        <end position="669"/>
    </location>
</feature>
<evidence type="ECO:0000259" key="3">
    <source>
        <dbReference type="Pfam" id="PF11702"/>
    </source>
</evidence>
<dbReference type="STRING" id="1314781.A0A165B4L8"/>
<protein>
    <submittedName>
        <fullName evidence="4">Uncharacterized protein</fullName>
    </submittedName>
</protein>
<name>A0A165B4L8_EXIGL</name>
<feature type="compositionally biased region" description="Pro residues" evidence="1">
    <location>
        <begin position="670"/>
        <end position="682"/>
    </location>
</feature>
<dbReference type="GO" id="GO:0005737">
    <property type="term" value="C:cytoplasm"/>
    <property type="evidence" value="ECO:0007669"/>
    <property type="project" value="TreeGrafter"/>
</dbReference>
<dbReference type="Pfam" id="PF08550">
    <property type="entry name" value="GATA_AreA"/>
    <property type="match status" value="1"/>
</dbReference>
<dbReference type="InterPro" id="IPR053043">
    <property type="entry name" value="Ras-cAMP_regulatory"/>
</dbReference>
<evidence type="ECO:0000313" key="4">
    <source>
        <dbReference type="EMBL" id="KZV79808.1"/>
    </source>
</evidence>
<feature type="compositionally biased region" description="Acidic residues" evidence="1">
    <location>
        <begin position="615"/>
        <end position="628"/>
    </location>
</feature>
<feature type="compositionally biased region" description="Basic and acidic residues" evidence="1">
    <location>
        <begin position="255"/>
        <end position="264"/>
    </location>
</feature>
<feature type="compositionally biased region" description="Low complexity" evidence="1">
    <location>
        <begin position="398"/>
        <end position="407"/>
    </location>
</feature>
<dbReference type="EMBL" id="KV426561">
    <property type="protein sequence ID" value="KZV79808.1"/>
    <property type="molecule type" value="Genomic_DNA"/>
</dbReference>
<dbReference type="PANTHER" id="PTHR28014:SF1">
    <property type="entry name" value="NEGATIVE REGULATOR OF RAS-CAMP PATHWAY"/>
    <property type="match status" value="1"/>
</dbReference>
<dbReference type="GO" id="GO:0031930">
    <property type="term" value="P:mitochondria-nucleus signaling pathway"/>
    <property type="evidence" value="ECO:0007669"/>
    <property type="project" value="TreeGrafter"/>
</dbReference>
<feature type="compositionally biased region" description="Pro residues" evidence="1">
    <location>
        <begin position="209"/>
        <end position="218"/>
    </location>
</feature>
<feature type="compositionally biased region" description="Basic residues" evidence="1">
    <location>
        <begin position="379"/>
        <end position="390"/>
    </location>
</feature>
<feature type="region of interest" description="Disordered" evidence="1">
    <location>
        <begin position="69"/>
        <end position="105"/>
    </location>
</feature>
<evidence type="ECO:0000313" key="5">
    <source>
        <dbReference type="Proteomes" id="UP000077266"/>
    </source>
</evidence>
<evidence type="ECO:0000256" key="1">
    <source>
        <dbReference type="SAM" id="MobiDB-lite"/>
    </source>
</evidence>
<feature type="compositionally biased region" description="Low complexity" evidence="1">
    <location>
        <begin position="69"/>
        <end position="91"/>
    </location>
</feature>
<dbReference type="AlphaFoldDB" id="A0A165B4L8"/>
<organism evidence="4 5">
    <name type="scientific">Exidia glandulosa HHB12029</name>
    <dbReference type="NCBI Taxonomy" id="1314781"/>
    <lineage>
        <taxon>Eukaryota</taxon>
        <taxon>Fungi</taxon>
        <taxon>Dikarya</taxon>
        <taxon>Basidiomycota</taxon>
        <taxon>Agaricomycotina</taxon>
        <taxon>Agaricomycetes</taxon>
        <taxon>Auriculariales</taxon>
        <taxon>Exidiaceae</taxon>
        <taxon>Exidia</taxon>
    </lineage>
</organism>